<dbReference type="AlphaFoldDB" id="A0A9R1XA92"/>
<keyword evidence="1" id="KW-1133">Transmembrane helix</keyword>
<protein>
    <submittedName>
        <fullName evidence="2">Uncharacterized protein</fullName>
    </submittedName>
</protein>
<comment type="caution">
    <text evidence="2">The sequence shown here is derived from an EMBL/GenBank/DDBJ whole genome shotgun (WGS) entry which is preliminary data.</text>
</comment>
<accession>A0A9R1XA92</accession>
<evidence type="ECO:0000313" key="2">
    <source>
        <dbReference type="EMBL" id="KAJ0201212.1"/>
    </source>
</evidence>
<evidence type="ECO:0000256" key="1">
    <source>
        <dbReference type="SAM" id="Phobius"/>
    </source>
</evidence>
<keyword evidence="1" id="KW-0812">Transmembrane</keyword>
<dbReference type="Proteomes" id="UP000235145">
    <property type="component" value="Unassembled WGS sequence"/>
</dbReference>
<reference evidence="2 3" key="1">
    <citation type="journal article" date="2017" name="Nat. Commun.">
        <title>Genome assembly with in vitro proximity ligation data and whole-genome triplication in lettuce.</title>
        <authorList>
            <person name="Reyes-Chin-Wo S."/>
            <person name="Wang Z."/>
            <person name="Yang X."/>
            <person name="Kozik A."/>
            <person name="Arikit S."/>
            <person name="Song C."/>
            <person name="Xia L."/>
            <person name="Froenicke L."/>
            <person name="Lavelle D.O."/>
            <person name="Truco M.J."/>
            <person name="Xia R."/>
            <person name="Zhu S."/>
            <person name="Xu C."/>
            <person name="Xu H."/>
            <person name="Xu X."/>
            <person name="Cox K."/>
            <person name="Korf I."/>
            <person name="Meyers B.C."/>
            <person name="Michelmore R.W."/>
        </authorList>
    </citation>
    <scope>NUCLEOTIDE SEQUENCE [LARGE SCALE GENOMIC DNA]</scope>
    <source>
        <strain evidence="3">cv. Salinas</strain>
        <tissue evidence="2">Seedlings</tissue>
    </source>
</reference>
<evidence type="ECO:0000313" key="3">
    <source>
        <dbReference type="Proteomes" id="UP000235145"/>
    </source>
</evidence>
<dbReference type="EMBL" id="NBSK02000006">
    <property type="protein sequence ID" value="KAJ0201212.1"/>
    <property type="molecule type" value="Genomic_DNA"/>
</dbReference>
<feature type="transmembrane region" description="Helical" evidence="1">
    <location>
        <begin position="98"/>
        <end position="120"/>
    </location>
</feature>
<sequence>MFRLETIEKDQIYSKWRNTKKVVMEFNTIFASVVLLKEPKNRKPLIDNRRMCMSELTSTKMSLLWFKEIVQKTRNPSLRRDRECSRKNLGIDFVCGRYYFYALLMIYEIVFHIFGSRLMFLHNLKMYNCNLSTSIRHGTRLMG</sequence>
<gene>
    <name evidence="2" type="ORF">LSAT_V11C600337020</name>
</gene>
<name>A0A9R1XA92_LACSA</name>
<keyword evidence="1" id="KW-0472">Membrane</keyword>
<keyword evidence="3" id="KW-1185">Reference proteome</keyword>
<proteinExistence type="predicted"/>
<organism evidence="2 3">
    <name type="scientific">Lactuca sativa</name>
    <name type="common">Garden lettuce</name>
    <dbReference type="NCBI Taxonomy" id="4236"/>
    <lineage>
        <taxon>Eukaryota</taxon>
        <taxon>Viridiplantae</taxon>
        <taxon>Streptophyta</taxon>
        <taxon>Embryophyta</taxon>
        <taxon>Tracheophyta</taxon>
        <taxon>Spermatophyta</taxon>
        <taxon>Magnoliopsida</taxon>
        <taxon>eudicotyledons</taxon>
        <taxon>Gunneridae</taxon>
        <taxon>Pentapetalae</taxon>
        <taxon>asterids</taxon>
        <taxon>campanulids</taxon>
        <taxon>Asterales</taxon>
        <taxon>Asteraceae</taxon>
        <taxon>Cichorioideae</taxon>
        <taxon>Cichorieae</taxon>
        <taxon>Lactucinae</taxon>
        <taxon>Lactuca</taxon>
    </lineage>
</organism>